<comment type="function">
    <text evidence="2">Pyridoxal 5'-phosphate (PLP)-binding protein, which may be involved in intracellular homeostatic regulation of pyridoxal 5'-phosphate (PLP), the active form of vitamin B6.</text>
</comment>
<reference evidence="8" key="1">
    <citation type="submission" date="2017-02" db="UniProtKB">
        <authorList>
            <consortium name="WormBaseParasite"/>
        </authorList>
    </citation>
    <scope>IDENTIFICATION</scope>
</reference>
<evidence type="ECO:0000256" key="2">
    <source>
        <dbReference type="HAMAP-Rule" id="MF_03225"/>
    </source>
</evidence>
<organism evidence="6 8">
    <name type="scientific">Dracunculus medinensis</name>
    <name type="common">Guinea worm</name>
    <dbReference type="NCBI Taxonomy" id="318479"/>
    <lineage>
        <taxon>Eukaryota</taxon>
        <taxon>Metazoa</taxon>
        <taxon>Ecdysozoa</taxon>
        <taxon>Nematoda</taxon>
        <taxon>Chromadorea</taxon>
        <taxon>Rhabditida</taxon>
        <taxon>Spirurina</taxon>
        <taxon>Dracunculoidea</taxon>
        <taxon>Dracunculidae</taxon>
        <taxon>Dracunculus</taxon>
    </lineage>
</organism>
<sequence>MEQSQIIASNLRAILSRIHAAAIKQKLEKRKYFRNQIPLLVAVSKTKSTELIAYGVCLFVKFYRNSCYEAGQRHFGENYYKELEMKANELQSRCPDIRWHFIGQLQSNKVGIYHFYAFISFPNNSLLFCFLIERIFHFAICNIFLFIRLILSELEGFFLLKHCLLLHEEALKRGKILRVLVQVNISKEMQKAGTTEEQAIEIAKFIVEKCASLKFSGFMMIGSIANENQDKSIEEFKKLFELRERFCHLMGLEENNFDLSMGMSNDFEIAILHGSSCVRIGSAIFGERS</sequence>
<dbReference type="AlphaFoldDB" id="A0A0N4UHB0"/>
<reference evidence="5 7" key="2">
    <citation type="submission" date="2018-11" db="EMBL/GenBank/DDBJ databases">
        <authorList>
            <consortium name="Pathogen Informatics"/>
        </authorList>
    </citation>
    <scope>NUCLEOTIDE SEQUENCE [LARGE SCALE GENOMIC DNA]</scope>
</reference>
<dbReference type="InterPro" id="IPR001608">
    <property type="entry name" value="Ala_racemase_N"/>
</dbReference>
<evidence type="ECO:0000256" key="1">
    <source>
        <dbReference type="ARBA" id="ARBA00022898"/>
    </source>
</evidence>
<dbReference type="PANTHER" id="PTHR10146">
    <property type="entry name" value="PROLINE SYNTHETASE CO-TRANSCRIBED BACTERIAL HOMOLOG PROTEIN"/>
    <property type="match status" value="1"/>
</dbReference>
<keyword evidence="7" id="KW-1185">Reference proteome</keyword>
<evidence type="ECO:0000313" key="7">
    <source>
        <dbReference type="Proteomes" id="UP000274756"/>
    </source>
</evidence>
<evidence type="ECO:0000313" key="8">
    <source>
        <dbReference type="WBParaSite" id="DME_0000692301-mRNA-1"/>
    </source>
</evidence>
<dbReference type="Pfam" id="PF01168">
    <property type="entry name" value="Ala_racemase_N"/>
    <property type="match status" value="1"/>
</dbReference>
<feature type="domain" description="Alanine racemase N-terminal" evidence="4">
    <location>
        <begin position="162"/>
        <end position="288"/>
    </location>
</feature>
<evidence type="ECO:0000313" key="6">
    <source>
        <dbReference type="Proteomes" id="UP000038040"/>
    </source>
</evidence>
<gene>
    <name evidence="5" type="ORF">DME_LOCUS9755</name>
</gene>
<dbReference type="EMBL" id="UYYG01001190">
    <property type="protein sequence ID" value="VDN59782.1"/>
    <property type="molecule type" value="Genomic_DNA"/>
</dbReference>
<dbReference type="WBParaSite" id="DME_0000692301-mRNA-1">
    <property type="protein sequence ID" value="DME_0000692301-mRNA-1"/>
    <property type="gene ID" value="DME_0000692301"/>
</dbReference>
<dbReference type="InterPro" id="IPR011078">
    <property type="entry name" value="PyrdxlP_homeostasis"/>
</dbReference>
<protein>
    <recommendedName>
        <fullName evidence="2">Pyridoxal phosphate homeostasis protein</fullName>
        <shortName evidence="2">PLP homeostasis protein</shortName>
    </recommendedName>
</protein>
<dbReference type="GO" id="GO:0030170">
    <property type="term" value="F:pyridoxal phosphate binding"/>
    <property type="evidence" value="ECO:0007669"/>
    <property type="project" value="UniProtKB-UniRule"/>
</dbReference>
<accession>A0A0N4UHB0</accession>
<comment type="similarity">
    <text evidence="2 3">Belongs to the pyridoxal phosphate-binding protein YggS/PROSC family.</text>
</comment>
<keyword evidence="1 2" id="KW-0663">Pyridoxal phosphate</keyword>
<evidence type="ECO:0000259" key="4">
    <source>
        <dbReference type="Pfam" id="PF01168"/>
    </source>
</evidence>
<dbReference type="Proteomes" id="UP000274756">
    <property type="component" value="Unassembled WGS sequence"/>
</dbReference>
<dbReference type="Proteomes" id="UP000038040">
    <property type="component" value="Unplaced"/>
</dbReference>
<feature type="modified residue" description="N6-(pyridoxal phosphate)lysine" evidence="2">
    <location>
        <position position="45"/>
    </location>
</feature>
<proteinExistence type="inferred from homology"/>
<evidence type="ECO:0000256" key="3">
    <source>
        <dbReference type="RuleBase" id="RU004514"/>
    </source>
</evidence>
<dbReference type="OrthoDB" id="10264196at2759"/>
<evidence type="ECO:0000313" key="5">
    <source>
        <dbReference type="EMBL" id="VDN59782.1"/>
    </source>
</evidence>
<dbReference type="Gene3D" id="3.20.20.10">
    <property type="entry name" value="Alanine racemase"/>
    <property type="match status" value="2"/>
</dbReference>
<dbReference type="STRING" id="318479.A0A0N4UHB0"/>
<dbReference type="SUPFAM" id="SSF51419">
    <property type="entry name" value="PLP-binding barrel"/>
    <property type="match status" value="2"/>
</dbReference>
<dbReference type="InterPro" id="IPR029066">
    <property type="entry name" value="PLP-binding_barrel"/>
</dbReference>
<dbReference type="HAMAP" id="MF_02087">
    <property type="entry name" value="PLP_homeostasis"/>
    <property type="match status" value="1"/>
</dbReference>
<name>A0A0N4UHB0_DRAME</name>
<dbReference type="PANTHER" id="PTHR10146:SF14">
    <property type="entry name" value="PYRIDOXAL PHOSPHATE HOMEOSTASIS PROTEIN"/>
    <property type="match status" value="1"/>
</dbReference>